<evidence type="ECO:0000313" key="4">
    <source>
        <dbReference type="Proteomes" id="UP000230214"/>
    </source>
</evidence>
<dbReference type="Proteomes" id="UP000230214">
    <property type="component" value="Unassembled WGS sequence"/>
</dbReference>
<evidence type="ECO:0000256" key="2">
    <source>
        <dbReference type="SAM" id="Phobius"/>
    </source>
</evidence>
<dbReference type="AlphaFoldDB" id="A0A2H0R9N1"/>
<keyword evidence="1" id="KW-0378">Hydrolase</keyword>
<evidence type="ECO:0008006" key="5">
    <source>
        <dbReference type="Google" id="ProtNLM"/>
    </source>
</evidence>
<dbReference type="EMBL" id="PCXU01000035">
    <property type="protein sequence ID" value="PIR43180.1"/>
    <property type="molecule type" value="Genomic_DNA"/>
</dbReference>
<organism evidence="3 4">
    <name type="scientific">candidate division WWE3 bacterium CG10_big_fil_rev_8_21_14_0_10_32_10</name>
    <dbReference type="NCBI Taxonomy" id="1975090"/>
    <lineage>
        <taxon>Bacteria</taxon>
        <taxon>Katanobacteria</taxon>
    </lineage>
</organism>
<dbReference type="Gene3D" id="2.40.260.10">
    <property type="entry name" value="Sortase"/>
    <property type="match status" value="1"/>
</dbReference>
<keyword evidence="2" id="KW-0472">Membrane</keyword>
<gene>
    <name evidence="3" type="ORF">COV24_04005</name>
</gene>
<comment type="caution">
    <text evidence="3">The sequence shown here is derived from an EMBL/GenBank/DDBJ whole genome shotgun (WGS) entry which is preliminary data.</text>
</comment>
<feature type="transmembrane region" description="Helical" evidence="2">
    <location>
        <begin position="27"/>
        <end position="49"/>
    </location>
</feature>
<protein>
    <recommendedName>
        <fullName evidence="5">Sortase</fullName>
    </recommendedName>
</protein>
<dbReference type="CDD" id="cd05830">
    <property type="entry name" value="Sortase_E"/>
    <property type="match status" value="1"/>
</dbReference>
<name>A0A2H0R9N1_UNCKA</name>
<keyword evidence="2" id="KW-1133">Transmembrane helix</keyword>
<accession>A0A2H0R9N1</accession>
<dbReference type="SUPFAM" id="SSF63817">
    <property type="entry name" value="Sortase"/>
    <property type="match status" value="1"/>
</dbReference>
<reference evidence="3 4" key="1">
    <citation type="submission" date="2017-09" db="EMBL/GenBank/DDBJ databases">
        <title>Depth-based differentiation of microbial function through sediment-hosted aquifers and enrichment of novel symbionts in the deep terrestrial subsurface.</title>
        <authorList>
            <person name="Probst A.J."/>
            <person name="Ladd B."/>
            <person name="Jarett J.K."/>
            <person name="Geller-Mcgrath D.E."/>
            <person name="Sieber C.M."/>
            <person name="Emerson J.B."/>
            <person name="Anantharaman K."/>
            <person name="Thomas B.C."/>
            <person name="Malmstrom R."/>
            <person name="Stieglmeier M."/>
            <person name="Klingl A."/>
            <person name="Woyke T."/>
            <person name="Ryan C.M."/>
            <person name="Banfield J.F."/>
        </authorList>
    </citation>
    <scope>NUCLEOTIDE SEQUENCE [LARGE SCALE GENOMIC DNA]</scope>
    <source>
        <strain evidence="3">CG10_big_fil_rev_8_21_14_0_10_32_10</strain>
    </source>
</reference>
<dbReference type="NCBIfam" id="TIGR01076">
    <property type="entry name" value="sortase_fam"/>
    <property type="match status" value="1"/>
</dbReference>
<dbReference type="InterPro" id="IPR005754">
    <property type="entry name" value="Sortase"/>
</dbReference>
<dbReference type="InterPro" id="IPR023365">
    <property type="entry name" value="Sortase_dom-sf"/>
</dbReference>
<keyword evidence="2" id="KW-0812">Transmembrane</keyword>
<evidence type="ECO:0000256" key="1">
    <source>
        <dbReference type="ARBA" id="ARBA00022801"/>
    </source>
</evidence>
<dbReference type="GO" id="GO:0016787">
    <property type="term" value="F:hydrolase activity"/>
    <property type="evidence" value="ECO:0007669"/>
    <property type="project" value="UniProtKB-KW"/>
</dbReference>
<sequence>MFNKKYSTFQKYYSKDVNNRGTSKKKLSLLTISNALFVFGILIFFYFIALPSLVSMSYKSSSLNFTKPFEGTVLSYVYKGVDDGFTFNELSSNENPVKIERNIKYNQFLLGIPSLGIKDARVDIDSVSLDPSHALGHYSGTALPGEVGNSFVYGHSSLPFFYNVNDYKTIFTKLPELEKGDKIIINMGTKEYIYKVKIKKELLPKEVDPFSTYYPSLYNKATLTLMTCTPPGSKKYRYIVLSELQ</sequence>
<dbReference type="Pfam" id="PF04203">
    <property type="entry name" value="Sortase"/>
    <property type="match status" value="1"/>
</dbReference>
<evidence type="ECO:0000313" key="3">
    <source>
        <dbReference type="EMBL" id="PIR43180.1"/>
    </source>
</evidence>
<dbReference type="InterPro" id="IPR042003">
    <property type="entry name" value="Sortase_E"/>
</dbReference>
<proteinExistence type="predicted"/>